<dbReference type="Gramene" id="OE9A100920T1">
    <property type="protein sequence ID" value="OE9A100920C1"/>
    <property type="gene ID" value="OE9A100920"/>
</dbReference>
<sequence length="103" mass="11457">MAETRSKSNEEHLKKLDKEISDLGMAFKSSDQILKVVYTKQDRMVHLMGEMNSKYESIVSMLAHMNGGKVGHKEKQVEGYSTSSQTSSDIPPLGSNRHLGNTS</sequence>
<evidence type="ECO:0000313" key="3">
    <source>
        <dbReference type="Proteomes" id="UP000594638"/>
    </source>
</evidence>
<feature type="region of interest" description="Disordered" evidence="1">
    <location>
        <begin position="69"/>
        <end position="103"/>
    </location>
</feature>
<reference evidence="2 3" key="1">
    <citation type="submission" date="2019-12" db="EMBL/GenBank/DDBJ databases">
        <authorList>
            <person name="Alioto T."/>
            <person name="Alioto T."/>
            <person name="Gomez Garrido J."/>
        </authorList>
    </citation>
    <scope>NUCLEOTIDE SEQUENCE [LARGE SCALE GENOMIC DNA]</scope>
</reference>
<evidence type="ECO:0000313" key="2">
    <source>
        <dbReference type="EMBL" id="CAA2976825.1"/>
    </source>
</evidence>
<dbReference type="Proteomes" id="UP000594638">
    <property type="component" value="Unassembled WGS sequence"/>
</dbReference>
<dbReference type="AlphaFoldDB" id="A0A8S0RCN8"/>
<comment type="caution">
    <text evidence="2">The sequence shown here is derived from an EMBL/GenBank/DDBJ whole genome shotgun (WGS) entry which is preliminary data.</text>
</comment>
<accession>A0A8S0RCN8</accession>
<protein>
    <submittedName>
        <fullName evidence="2">Uncharacterized protein</fullName>
    </submittedName>
</protein>
<feature type="compositionally biased region" description="Polar residues" evidence="1">
    <location>
        <begin position="79"/>
        <end position="89"/>
    </location>
</feature>
<proteinExistence type="predicted"/>
<dbReference type="EMBL" id="CACTIH010002568">
    <property type="protein sequence ID" value="CAA2976825.1"/>
    <property type="molecule type" value="Genomic_DNA"/>
</dbReference>
<organism evidence="2 3">
    <name type="scientific">Olea europaea subsp. europaea</name>
    <dbReference type="NCBI Taxonomy" id="158383"/>
    <lineage>
        <taxon>Eukaryota</taxon>
        <taxon>Viridiplantae</taxon>
        <taxon>Streptophyta</taxon>
        <taxon>Embryophyta</taxon>
        <taxon>Tracheophyta</taxon>
        <taxon>Spermatophyta</taxon>
        <taxon>Magnoliopsida</taxon>
        <taxon>eudicotyledons</taxon>
        <taxon>Gunneridae</taxon>
        <taxon>Pentapetalae</taxon>
        <taxon>asterids</taxon>
        <taxon>lamiids</taxon>
        <taxon>Lamiales</taxon>
        <taxon>Oleaceae</taxon>
        <taxon>Oleeae</taxon>
        <taxon>Olea</taxon>
    </lineage>
</organism>
<evidence type="ECO:0000256" key="1">
    <source>
        <dbReference type="SAM" id="MobiDB-lite"/>
    </source>
</evidence>
<keyword evidence="3" id="KW-1185">Reference proteome</keyword>
<gene>
    <name evidence="2" type="ORF">OLEA9_A100920</name>
</gene>
<name>A0A8S0RCN8_OLEEU</name>